<organism evidence="2 3">
    <name type="scientific">Circinella minor</name>
    <dbReference type="NCBI Taxonomy" id="1195481"/>
    <lineage>
        <taxon>Eukaryota</taxon>
        <taxon>Fungi</taxon>
        <taxon>Fungi incertae sedis</taxon>
        <taxon>Mucoromycota</taxon>
        <taxon>Mucoromycotina</taxon>
        <taxon>Mucoromycetes</taxon>
        <taxon>Mucorales</taxon>
        <taxon>Lichtheimiaceae</taxon>
        <taxon>Circinella</taxon>
    </lineage>
</organism>
<dbReference type="AlphaFoldDB" id="A0A8H7S6F8"/>
<keyword evidence="3" id="KW-1185">Reference proteome</keyword>
<reference evidence="2 3" key="1">
    <citation type="submission" date="2020-12" db="EMBL/GenBank/DDBJ databases">
        <title>Metabolic potential, ecology and presence of endohyphal bacteria is reflected in genomic diversity of Mucoromycotina.</title>
        <authorList>
            <person name="Muszewska A."/>
            <person name="Okrasinska A."/>
            <person name="Steczkiewicz K."/>
            <person name="Drgas O."/>
            <person name="Orlowska M."/>
            <person name="Perlinska-Lenart U."/>
            <person name="Aleksandrzak-Piekarczyk T."/>
            <person name="Szatraj K."/>
            <person name="Zielenkiewicz U."/>
            <person name="Pilsyk S."/>
            <person name="Malc E."/>
            <person name="Mieczkowski P."/>
            <person name="Kruszewska J.S."/>
            <person name="Biernat P."/>
            <person name="Pawlowska J."/>
        </authorList>
    </citation>
    <scope>NUCLEOTIDE SEQUENCE [LARGE SCALE GENOMIC DNA]</scope>
    <source>
        <strain evidence="2 3">CBS 142.35</strain>
    </source>
</reference>
<gene>
    <name evidence="2" type="ORF">INT45_001691</name>
</gene>
<proteinExistence type="predicted"/>
<accession>A0A8H7S6F8</accession>
<sequence>MATKSSSTAISNRKTNCKRLADEYVSGCKENNSSPSLKQFVSQELVRILELTDIRQNPAEFWTIIFKKAVEDAEVEGVFEEEIDWRVINTQRKKSEKPISTSSSSSPDPPTANVTSRITTSKKTSILMSKEALDEVKNNYEKVIESGEVWKLKNGRIVEQVMMDYSLGLKYEQASNFYPTDLFDTFEQKPLLSPSHSLILNPDDPLYAEVFTEQELNEIGDFNSIDFDQELPKLVHEYLYSFLGKKTLRDLNATIANKTFNPSDEPDLYWIRKSIEEVVDLYNMNFFDNDYIEDDIVRVCIYLNMGYDEYDGGKRKSQASSARHNHNRTLPAHGATARHCVGGQPDMKCSYLNYELGISEVALKDDGENSSKELHERGIKAPKMLRLFDIYCT</sequence>
<evidence type="ECO:0000313" key="3">
    <source>
        <dbReference type="Proteomes" id="UP000646827"/>
    </source>
</evidence>
<evidence type="ECO:0000313" key="2">
    <source>
        <dbReference type="EMBL" id="KAG2223609.1"/>
    </source>
</evidence>
<feature type="region of interest" description="Disordered" evidence="1">
    <location>
        <begin position="94"/>
        <end position="118"/>
    </location>
</feature>
<evidence type="ECO:0000256" key="1">
    <source>
        <dbReference type="SAM" id="MobiDB-lite"/>
    </source>
</evidence>
<comment type="caution">
    <text evidence="2">The sequence shown here is derived from an EMBL/GenBank/DDBJ whole genome shotgun (WGS) entry which is preliminary data.</text>
</comment>
<protein>
    <submittedName>
        <fullName evidence="2">Uncharacterized protein</fullName>
    </submittedName>
</protein>
<dbReference type="OrthoDB" id="2271149at2759"/>
<dbReference type="Proteomes" id="UP000646827">
    <property type="component" value="Unassembled WGS sequence"/>
</dbReference>
<dbReference type="EMBL" id="JAEPRB010000058">
    <property type="protein sequence ID" value="KAG2223609.1"/>
    <property type="molecule type" value="Genomic_DNA"/>
</dbReference>
<name>A0A8H7S6F8_9FUNG</name>